<name>A0A6J5RM78_9CAUD</name>
<evidence type="ECO:0000313" key="1">
    <source>
        <dbReference type="EMBL" id="CAB4198099.1"/>
    </source>
</evidence>
<proteinExistence type="predicted"/>
<organism evidence="1">
    <name type="scientific">uncultured Caudovirales phage</name>
    <dbReference type="NCBI Taxonomy" id="2100421"/>
    <lineage>
        <taxon>Viruses</taxon>
        <taxon>Duplodnaviria</taxon>
        <taxon>Heunggongvirae</taxon>
        <taxon>Uroviricota</taxon>
        <taxon>Caudoviricetes</taxon>
        <taxon>Peduoviridae</taxon>
        <taxon>Maltschvirus</taxon>
        <taxon>Maltschvirus maltsch</taxon>
    </lineage>
</organism>
<dbReference type="EMBL" id="LR797257">
    <property type="protein sequence ID" value="CAB4198099.1"/>
    <property type="molecule type" value="Genomic_DNA"/>
</dbReference>
<reference evidence="1" key="1">
    <citation type="submission" date="2020-05" db="EMBL/GenBank/DDBJ databases">
        <authorList>
            <person name="Chiriac C."/>
            <person name="Salcher M."/>
            <person name="Ghai R."/>
            <person name="Kavagutti S V."/>
        </authorList>
    </citation>
    <scope>NUCLEOTIDE SEQUENCE</scope>
</reference>
<accession>A0A6J5RM78</accession>
<gene>
    <name evidence="1" type="ORF">UFOVP1311_52</name>
</gene>
<sequence>MKKNKPYSNYTKSAFNKSTKQIEKEESTKYTIEYINSLAEAEEKKAWAKYYSLRRVQK</sequence>
<protein>
    <submittedName>
        <fullName evidence="1">Uncharacterized protein</fullName>
    </submittedName>
</protein>